<dbReference type="Proteomes" id="UP001213000">
    <property type="component" value="Unassembled WGS sequence"/>
</dbReference>
<gene>
    <name evidence="1" type="ORF">NP233_g330</name>
</gene>
<evidence type="ECO:0000313" key="2">
    <source>
        <dbReference type="Proteomes" id="UP001213000"/>
    </source>
</evidence>
<evidence type="ECO:0000313" key="1">
    <source>
        <dbReference type="EMBL" id="KAJ3576602.1"/>
    </source>
</evidence>
<organism evidence="1 2">
    <name type="scientific">Leucocoprinus birnbaumii</name>
    <dbReference type="NCBI Taxonomy" id="56174"/>
    <lineage>
        <taxon>Eukaryota</taxon>
        <taxon>Fungi</taxon>
        <taxon>Dikarya</taxon>
        <taxon>Basidiomycota</taxon>
        <taxon>Agaricomycotina</taxon>
        <taxon>Agaricomycetes</taxon>
        <taxon>Agaricomycetidae</taxon>
        <taxon>Agaricales</taxon>
        <taxon>Agaricineae</taxon>
        <taxon>Agaricaceae</taxon>
        <taxon>Leucocoprinus</taxon>
    </lineage>
</organism>
<reference evidence="1" key="1">
    <citation type="submission" date="2022-07" db="EMBL/GenBank/DDBJ databases">
        <title>Genome Sequence of Leucocoprinus birnbaumii.</title>
        <authorList>
            <person name="Buettner E."/>
        </authorList>
    </citation>
    <scope>NUCLEOTIDE SEQUENCE</scope>
    <source>
        <strain evidence="1">VT141</strain>
    </source>
</reference>
<proteinExistence type="predicted"/>
<name>A0AAD5Z0C0_9AGAR</name>
<dbReference type="EMBL" id="JANIEX010000008">
    <property type="protein sequence ID" value="KAJ3576602.1"/>
    <property type="molecule type" value="Genomic_DNA"/>
</dbReference>
<keyword evidence="2" id="KW-1185">Reference proteome</keyword>
<dbReference type="AlphaFoldDB" id="A0AAD5Z0C0"/>
<protein>
    <submittedName>
        <fullName evidence="1">Uncharacterized protein</fullName>
    </submittedName>
</protein>
<accession>A0AAD5Z0C0</accession>
<sequence length="94" mass="10686">MSADRVQWFRMRTALHWLREELETLNEEFKWTTRSIGNYCEVRKRIGDLAIEKGPVHVASGYRQAATYKDLAASAQSAYSDALKHTPTGALLNS</sequence>
<comment type="caution">
    <text evidence="1">The sequence shown here is derived from an EMBL/GenBank/DDBJ whole genome shotgun (WGS) entry which is preliminary data.</text>
</comment>